<accession>A0A914PUT4</accession>
<evidence type="ECO:0000313" key="4">
    <source>
        <dbReference type="WBParaSite" id="PDA_v2.g20048.t1"/>
    </source>
</evidence>
<proteinExistence type="predicted"/>
<feature type="region of interest" description="Disordered" evidence="1">
    <location>
        <begin position="268"/>
        <end position="302"/>
    </location>
</feature>
<feature type="region of interest" description="Disordered" evidence="1">
    <location>
        <begin position="141"/>
        <end position="168"/>
    </location>
</feature>
<evidence type="ECO:0000256" key="1">
    <source>
        <dbReference type="SAM" id="MobiDB-lite"/>
    </source>
</evidence>
<feature type="compositionally biased region" description="Acidic residues" evidence="1">
    <location>
        <begin position="271"/>
        <end position="289"/>
    </location>
</feature>
<evidence type="ECO:0000259" key="2">
    <source>
        <dbReference type="Pfam" id="PF15353"/>
    </source>
</evidence>
<dbReference type="AlphaFoldDB" id="A0A914PUT4"/>
<feature type="domain" description="Headcase N-terminal" evidence="2">
    <location>
        <begin position="40"/>
        <end position="142"/>
    </location>
</feature>
<dbReference type="PANTHER" id="PTHR13425">
    <property type="entry name" value="HEADCASE PROTEIN"/>
    <property type="match status" value="1"/>
</dbReference>
<name>A0A914PUT4_9BILA</name>
<keyword evidence="3" id="KW-1185">Reference proteome</keyword>
<dbReference type="WBParaSite" id="PDA_v2.g20048.t1">
    <property type="protein sequence ID" value="PDA_v2.g20048.t1"/>
    <property type="gene ID" value="PDA_v2.g20048"/>
</dbReference>
<reference evidence="4" key="1">
    <citation type="submission" date="2022-11" db="UniProtKB">
        <authorList>
            <consortium name="WormBaseParasite"/>
        </authorList>
    </citation>
    <scope>IDENTIFICATION</scope>
</reference>
<organism evidence="3 4">
    <name type="scientific">Panagrolaimus davidi</name>
    <dbReference type="NCBI Taxonomy" id="227884"/>
    <lineage>
        <taxon>Eukaryota</taxon>
        <taxon>Metazoa</taxon>
        <taxon>Ecdysozoa</taxon>
        <taxon>Nematoda</taxon>
        <taxon>Chromadorea</taxon>
        <taxon>Rhabditida</taxon>
        <taxon>Tylenchina</taxon>
        <taxon>Panagrolaimomorpha</taxon>
        <taxon>Panagrolaimoidea</taxon>
        <taxon>Panagrolaimidae</taxon>
        <taxon>Panagrolaimus</taxon>
    </lineage>
</organism>
<dbReference type="PANTHER" id="PTHR13425:SF3">
    <property type="entry name" value="HEADCASE PROTEIN HOMOLOG"/>
    <property type="match status" value="1"/>
</dbReference>
<dbReference type="Pfam" id="PF15353">
    <property type="entry name" value="HECA_N"/>
    <property type="match status" value="1"/>
</dbReference>
<sequence>MREKKFVKEQLKQVKKQKKEIDAKVKEEDGIAHDRNGEIKCCIPFLQCTRIGHPLPETMADGVKMCCTNPECAYAKHLVHYQCFRSLEQNLMTLMSVKGYDKSVTENVRINNERLWIKKGLALVQKNLKCACGKGQMTRDNDAWDEREKQYGPPVEEKEKKHKTKTAKLPSITTTVKNRAPPQHDAKKLRKLEGHFLSSHSPPEESNFEKKYCPLPPAKKPAAAIPTYPSFGTAKQSTNFSKFAPAKQSKPSAPKYPIGFAPVERPKPVQEIEEESETTEEISTYEEEQSSNFNNGTKMQQQPKANETLFPHYHFSYNPNPNLKNALVQTDETDFPAAILKEPGLRMYSSKDSFDSGLGSLPSRYWKDSQSNFDQFNSGLNSRRSSLSHGGISTNNIDADFLLSPPSEQEQHYEEYTKISFIFLYDGKFGIEIDKNGQKRMLKNIFDNDWTPLYLSMAESGIEIGETAQFHHCDYPKHVIYDILKVIGKPFNEINMDPNIL</sequence>
<feature type="compositionally biased region" description="Polar residues" evidence="1">
    <location>
        <begin position="292"/>
        <end position="302"/>
    </location>
</feature>
<dbReference type="InterPro" id="IPR054537">
    <property type="entry name" value="HECA_N"/>
</dbReference>
<dbReference type="InterPro" id="IPR026066">
    <property type="entry name" value="Headcase"/>
</dbReference>
<dbReference type="Proteomes" id="UP000887578">
    <property type="component" value="Unplaced"/>
</dbReference>
<evidence type="ECO:0000313" key="3">
    <source>
        <dbReference type="Proteomes" id="UP000887578"/>
    </source>
</evidence>
<protein>
    <recommendedName>
        <fullName evidence="2">Headcase N-terminal domain-containing protein</fullName>
    </recommendedName>
</protein>
<feature type="compositionally biased region" description="Basic and acidic residues" evidence="1">
    <location>
        <begin position="141"/>
        <end position="159"/>
    </location>
</feature>